<feature type="compositionally biased region" description="Basic and acidic residues" evidence="1">
    <location>
        <begin position="64"/>
        <end position="78"/>
    </location>
</feature>
<feature type="transmembrane region" description="Helical" evidence="2">
    <location>
        <begin position="6"/>
        <end position="27"/>
    </location>
</feature>
<keyword evidence="2" id="KW-1133">Transmembrane helix</keyword>
<keyword evidence="4" id="KW-1185">Reference proteome</keyword>
<evidence type="ECO:0000313" key="3">
    <source>
        <dbReference type="EMBL" id="SMQ44982.1"/>
    </source>
</evidence>
<dbReference type="Proteomes" id="UP000215127">
    <property type="component" value="Chromosome 1"/>
</dbReference>
<name>A0A1X7RC67_ZYMT9</name>
<gene>
    <name evidence="3" type="ORF">ZT3D7_G126</name>
</gene>
<dbReference type="AlphaFoldDB" id="A0A1X7RC67"/>
<keyword evidence="2" id="KW-0812">Transmembrane</keyword>
<evidence type="ECO:0000313" key="4">
    <source>
        <dbReference type="Proteomes" id="UP000215127"/>
    </source>
</evidence>
<accession>A0A1X7RC67</accession>
<evidence type="ECO:0000256" key="2">
    <source>
        <dbReference type="SAM" id="Phobius"/>
    </source>
</evidence>
<organism evidence="3 4">
    <name type="scientific">Zymoseptoria tritici (strain ST99CH_3D7)</name>
    <dbReference type="NCBI Taxonomy" id="1276538"/>
    <lineage>
        <taxon>Eukaryota</taxon>
        <taxon>Fungi</taxon>
        <taxon>Dikarya</taxon>
        <taxon>Ascomycota</taxon>
        <taxon>Pezizomycotina</taxon>
        <taxon>Dothideomycetes</taxon>
        <taxon>Dothideomycetidae</taxon>
        <taxon>Mycosphaerellales</taxon>
        <taxon>Mycosphaerellaceae</taxon>
        <taxon>Zymoseptoria</taxon>
    </lineage>
</organism>
<reference evidence="3 4" key="1">
    <citation type="submission" date="2016-06" db="EMBL/GenBank/DDBJ databases">
        <authorList>
            <person name="Kjaerup R.B."/>
            <person name="Dalgaard T.S."/>
            <person name="Juul-Madsen H.R."/>
        </authorList>
    </citation>
    <scope>NUCLEOTIDE SEQUENCE [LARGE SCALE GENOMIC DNA]</scope>
</reference>
<evidence type="ECO:0000256" key="1">
    <source>
        <dbReference type="SAM" id="MobiDB-lite"/>
    </source>
</evidence>
<keyword evidence="2" id="KW-0472">Membrane</keyword>
<dbReference type="EMBL" id="LT853692">
    <property type="protein sequence ID" value="SMQ44982.1"/>
    <property type="molecule type" value="Genomic_DNA"/>
</dbReference>
<protein>
    <submittedName>
        <fullName evidence="3">Uncharacterized protein</fullName>
    </submittedName>
</protein>
<sequence>MSQRFSNIVPFAVVFGPSIGVLGFGAFSTWKGVRAGGASIDSANSAISSNDASITPGQQGATSEADKKAKLEEEKAHSQEMLQGRSPSHVHAVGWRNLEWKTY</sequence>
<proteinExistence type="predicted"/>
<feature type="region of interest" description="Disordered" evidence="1">
    <location>
        <begin position="45"/>
        <end position="88"/>
    </location>
</feature>